<feature type="binding site" evidence="12">
    <location>
        <begin position="43"/>
        <end position="47"/>
    </location>
    <ligand>
        <name>substrate</name>
    </ligand>
</feature>
<evidence type="ECO:0000256" key="12">
    <source>
        <dbReference type="HAMAP-Rule" id="MF_01987"/>
    </source>
</evidence>
<evidence type="ECO:0000256" key="5">
    <source>
        <dbReference type="ARBA" id="ARBA00022723"/>
    </source>
</evidence>
<feature type="active site" description="Proton acceptor" evidence="12">
    <location>
        <position position="250"/>
    </location>
</feature>
<evidence type="ECO:0000256" key="9">
    <source>
        <dbReference type="ARBA" id="ARBA00022842"/>
    </source>
</evidence>
<feature type="domain" description="Carbohydrate kinase PfkB" evidence="13">
    <location>
        <begin position="8"/>
        <end position="296"/>
    </location>
</feature>
<comment type="catalytic activity">
    <reaction evidence="12">
        <text>D-ribose + ATP = D-ribose 5-phosphate + ADP + H(+)</text>
        <dbReference type="Rhea" id="RHEA:13697"/>
        <dbReference type="ChEBI" id="CHEBI:15378"/>
        <dbReference type="ChEBI" id="CHEBI:30616"/>
        <dbReference type="ChEBI" id="CHEBI:47013"/>
        <dbReference type="ChEBI" id="CHEBI:78346"/>
        <dbReference type="ChEBI" id="CHEBI:456216"/>
        <dbReference type="EC" id="2.7.1.15"/>
    </reaction>
</comment>
<comment type="caution">
    <text evidence="12">Lacks conserved residue(s) required for the propagation of feature annotation.</text>
</comment>
<feature type="binding site" evidence="12">
    <location>
        <position position="246"/>
    </location>
    <ligand>
        <name>K(+)</name>
        <dbReference type="ChEBI" id="CHEBI:29103"/>
    </ligand>
</feature>
<comment type="pathway">
    <text evidence="12">Carbohydrate metabolism; D-ribose degradation; D-ribose 5-phosphate from beta-D-ribopyranose: step 2/2.</text>
</comment>
<evidence type="ECO:0000256" key="4">
    <source>
        <dbReference type="ARBA" id="ARBA00022679"/>
    </source>
</evidence>
<evidence type="ECO:0000256" key="2">
    <source>
        <dbReference type="ARBA" id="ARBA00012035"/>
    </source>
</evidence>
<keyword evidence="6 12" id="KW-0547">Nucleotide-binding</keyword>
<comment type="similarity">
    <text evidence="1">Belongs to the carbohydrate kinase pfkB family.</text>
</comment>
<dbReference type="GO" id="GO:0004747">
    <property type="term" value="F:ribokinase activity"/>
    <property type="evidence" value="ECO:0007669"/>
    <property type="project" value="UniProtKB-UniRule"/>
</dbReference>
<feature type="binding site" evidence="12">
    <location>
        <begin position="249"/>
        <end position="250"/>
    </location>
    <ligand>
        <name>ATP</name>
        <dbReference type="ChEBI" id="CHEBI:30616"/>
    </ligand>
</feature>
<feature type="binding site" evidence="12">
    <location>
        <position position="143"/>
    </location>
    <ligand>
        <name>substrate</name>
    </ligand>
</feature>
<evidence type="ECO:0000256" key="10">
    <source>
        <dbReference type="ARBA" id="ARBA00022958"/>
    </source>
</evidence>
<dbReference type="GO" id="GO:0019303">
    <property type="term" value="P:D-ribose catabolic process"/>
    <property type="evidence" value="ECO:0007669"/>
    <property type="project" value="UniProtKB-UniRule"/>
</dbReference>
<evidence type="ECO:0000256" key="11">
    <source>
        <dbReference type="ARBA" id="ARBA00023277"/>
    </source>
</evidence>
<evidence type="ECO:0000256" key="6">
    <source>
        <dbReference type="ARBA" id="ARBA00022741"/>
    </source>
</evidence>
<feature type="binding site" evidence="12">
    <location>
        <begin position="15"/>
        <end position="17"/>
    </location>
    <ligand>
        <name>substrate</name>
    </ligand>
</feature>
<keyword evidence="10 12" id="KW-0630">Potassium</keyword>
<dbReference type="Gene3D" id="3.40.1190.20">
    <property type="match status" value="1"/>
</dbReference>
<dbReference type="GO" id="GO:0005829">
    <property type="term" value="C:cytosol"/>
    <property type="evidence" value="ECO:0007669"/>
    <property type="project" value="TreeGrafter"/>
</dbReference>
<dbReference type="AlphaFoldDB" id="A0A9X2D6Z9"/>
<feature type="binding site" evidence="12">
    <location>
        <position position="187"/>
    </location>
    <ligand>
        <name>ATP</name>
        <dbReference type="ChEBI" id="CHEBI:30616"/>
    </ligand>
</feature>
<dbReference type="InterPro" id="IPR011611">
    <property type="entry name" value="PfkB_dom"/>
</dbReference>
<evidence type="ECO:0000256" key="8">
    <source>
        <dbReference type="ARBA" id="ARBA00022840"/>
    </source>
</evidence>
<reference evidence="14" key="1">
    <citation type="submission" date="2022-05" db="EMBL/GenBank/DDBJ databases">
        <authorList>
            <person name="Tuo L."/>
        </authorList>
    </citation>
    <scope>NUCLEOTIDE SEQUENCE</scope>
    <source>
        <strain evidence="14">BSK12Z-4</strain>
    </source>
</reference>
<sequence length="302" mass="30700">MSTGAPVVSVVGSLNADRVLRVPDLPRGGQTVTALRTRTLPGGKGANQAVALARLGCHVRMLGAVGHDPDATLLRSALRQERIDVEGLQEVAGPSGGATVLVDQAGENVIVVTPGANAQVDADEVLGRLAGAGPVDVLLLQLELPVAAVEKVAREARGMTQRIVLNAAPATELSHDLLGLVDVLVVNEHEARELTGLADPTRAVTRLAAQVRELAVVTLGSRGGLYAGVVAGEFSAVAADQVADTTGAGDCFVAALCDGLARCADAASDLPGVLDRAARAAALCVGRHGAQPAMPTRAELDD</sequence>
<comment type="cofactor">
    <cofactor evidence="12">
        <name>Mg(2+)</name>
        <dbReference type="ChEBI" id="CHEBI:18420"/>
    </cofactor>
    <text evidence="12">Requires a divalent cation, most likely magnesium in vivo, as an electrophilic catalyst to aid phosphoryl group transfer. It is the chelate of the metal and the nucleotide that is the actual substrate.</text>
</comment>
<evidence type="ECO:0000313" key="15">
    <source>
        <dbReference type="Proteomes" id="UP001139485"/>
    </source>
</evidence>
<dbReference type="SUPFAM" id="SSF53613">
    <property type="entry name" value="Ribokinase-like"/>
    <property type="match status" value="1"/>
</dbReference>
<comment type="caution">
    <text evidence="14">The sequence shown here is derived from an EMBL/GenBank/DDBJ whole genome shotgun (WGS) entry which is preliminary data.</text>
</comment>
<keyword evidence="4 12" id="KW-0808">Transferase</keyword>
<dbReference type="Pfam" id="PF00294">
    <property type="entry name" value="PfkB"/>
    <property type="match status" value="1"/>
</dbReference>
<dbReference type="InterPro" id="IPR002139">
    <property type="entry name" value="Ribo/fructo_kinase"/>
</dbReference>
<comment type="subunit">
    <text evidence="12">Homodimer.</text>
</comment>
<evidence type="ECO:0000259" key="13">
    <source>
        <dbReference type="Pfam" id="PF00294"/>
    </source>
</evidence>
<dbReference type="Proteomes" id="UP001139485">
    <property type="component" value="Unassembled WGS sequence"/>
</dbReference>
<feature type="binding site" evidence="12">
    <location>
        <position position="287"/>
    </location>
    <ligand>
        <name>K(+)</name>
        <dbReference type="ChEBI" id="CHEBI:29103"/>
    </ligand>
</feature>
<keyword evidence="11 12" id="KW-0119">Carbohydrate metabolism</keyword>
<dbReference type="PROSITE" id="PS00583">
    <property type="entry name" value="PFKB_KINASES_1"/>
    <property type="match status" value="1"/>
</dbReference>
<dbReference type="CDD" id="cd01174">
    <property type="entry name" value="ribokinase"/>
    <property type="match status" value="1"/>
</dbReference>
<name>A0A9X2D6Z9_9ACTN</name>
<keyword evidence="5 12" id="KW-0479">Metal-binding</keyword>
<dbReference type="PANTHER" id="PTHR10584:SF166">
    <property type="entry name" value="RIBOKINASE"/>
    <property type="match status" value="1"/>
</dbReference>
<feature type="binding site" evidence="12">
    <location>
        <position position="244"/>
    </location>
    <ligand>
        <name>K(+)</name>
        <dbReference type="ChEBI" id="CHEBI:29103"/>
    </ligand>
</feature>
<proteinExistence type="inferred from homology"/>
<keyword evidence="7 12" id="KW-0418">Kinase</keyword>
<dbReference type="EC" id="2.7.1.15" evidence="2 12"/>
<evidence type="ECO:0000256" key="7">
    <source>
        <dbReference type="ARBA" id="ARBA00022777"/>
    </source>
</evidence>
<keyword evidence="15" id="KW-1185">Reference proteome</keyword>
<comment type="function">
    <text evidence="12">Catalyzes the phosphorylation of ribose at O-5 in a reaction requiring ATP and magnesium. The resulting D-ribose-5-phosphate can then be used either for sythesis of nucleotides, histidine, and tryptophan, or as a component of the pentose phosphate pathway.</text>
</comment>
<evidence type="ECO:0000313" key="14">
    <source>
        <dbReference type="EMBL" id="MCM0620518.1"/>
    </source>
</evidence>
<dbReference type="GO" id="GO:0005524">
    <property type="term" value="F:ATP binding"/>
    <property type="evidence" value="ECO:0007669"/>
    <property type="project" value="UniProtKB-UniRule"/>
</dbReference>
<dbReference type="RefSeq" id="WP_250827116.1">
    <property type="nucleotide sequence ID" value="NZ_JAMOIL010000010.1"/>
</dbReference>
<gene>
    <name evidence="12" type="primary">rbsK</name>
    <name evidence="14" type="ORF">M8330_09450</name>
</gene>
<comment type="subcellular location">
    <subcellularLocation>
        <location evidence="12">Cytoplasm</location>
    </subcellularLocation>
</comment>
<comment type="similarity">
    <text evidence="12">Belongs to the carbohydrate kinase PfkB family. Ribokinase subfamily.</text>
</comment>
<dbReference type="InterPro" id="IPR011877">
    <property type="entry name" value="Ribokinase"/>
</dbReference>
<keyword evidence="8 12" id="KW-0067">ATP-binding</keyword>
<dbReference type="PRINTS" id="PR00990">
    <property type="entry name" value="RIBOKINASE"/>
</dbReference>
<dbReference type="PANTHER" id="PTHR10584">
    <property type="entry name" value="SUGAR KINASE"/>
    <property type="match status" value="1"/>
</dbReference>
<feature type="binding site" evidence="12">
    <location>
        <position position="289"/>
    </location>
    <ligand>
        <name>K(+)</name>
        <dbReference type="ChEBI" id="CHEBI:29103"/>
    </ligand>
</feature>
<protein>
    <recommendedName>
        <fullName evidence="3 12">Ribokinase</fullName>
        <shortName evidence="12">RK</shortName>
        <ecNumber evidence="2 12">2.7.1.15</ecNumber>
    </recommendedName>
</protein>
<dbReference type="GO" id="GO:0046872">
    <property type="term" value="F:metal ion binding"/>
    <property type="evidence" value="ECO:0007669"/>
    <property type="project" value="UniProtKB-KW"/>
</dbReference>
<keyword evidence="9 12" id="KW-0460">Magnesium</keyword>
<comment type="activity regulation">
    <text evidence="12">Activated by a monovalent cation that binds near, but not in, the active site. The most likely occupant of the site in vivo is potassium. Ion binding induces a conformational change that may alter substrate affinity.</text>
</comment>
<accession>A0A9X2D6Z9</accession>
<keyword evidence="12" id="KW-0963">Cytoplasm</keyword>
<feature type="binding site" evidence="12">
    <location>
        <position position="250"/>
    </location>
    <ligand>
        <name>substrate</name>
    </ligand>
</feature>
<feature type="binding site" evidence="12">
    <location>
        <position position="284"/>
    </location>
    <ligand>
        <name>K(+)</name>
        <dbReference type="ChEBI" id="CHEBI:29103"/>
    </ligand>
</feature>
<dbReference type="HAMAP" id="MF_01987">
    <property type="entry name" value="Ribokinase"/>
    <property type="match status" value="1"/>
</dbReference>
<dbReference type="EMBL" id="JAMOIL010000010">
    <property type="protein sequence ID" value="MCM0620518.1"/>
    <property type="molecule type" value="Genomic_DNA"/>
</dbReference>
<organism evidence="14 15">
    <name type="scientific">Nocardioides bruguierae</name>
    <dbReference type="NCBI Taxonomy" id="2945102"/>
    <lineage>
        <taxon>Bacteria</taxon>
        <taxon>Bacillati</taxon>
        <taxon>Actinomycetota</taxon>
        <taxon>Actinomycetes</taxon>
        <taxon>Propionibacteriales</taxon>
        <taxon>Nocardioidaceae</taxon>
        <taxon>Nocardioides</taxon>
    </lineage>
</organism>
<feature type="binding site" evidence="12">
    <location>
        <begin position="218"/>
        <end position="223"/>
    </location>
    <ligand>
        <name>ATP</name>
        <dbReference type="ChEBI" id="CHEBI:30616"/>
    </ligand>
</feature>
<dbReference type="InterPro" id="IPR002173">
    <property type="entry name" value="Carboh/pur_kinase_PfkB_CS"/>
</dbReference>
<evidence type="ECO:0000256" key="1">
    <source>
        <dbReference type="ARBA" id="ARBA00005380"/>
    </source>
</evidence>
<dbReference type="InterPro" id="IPR029056">
    <property type="entry name" value="Ribokinase-like"/>
</dbReference>
<evidence type="ECO:0000256" key="3">
    <source>
        <dbReference type="ARBA" id="ARBA00016943"/>
    </source>
</evidence>